<dbReference type="OrthoDB" id="2985014at2759"/>
<name>A0A0C3D6X2_9AGAM</name>
<dbReference type="FunFam" id="1.20.1250.20:FF:000057">
    <property type="entry name" value="MFS general substrate transporter"/>
    <property type="match status" value="1"/>
</dbReference>
<reference evidence="9" key="2">
    <citation type="submission" date="2015-01" db="EMBL/GenBank/DDBJ databases">
        <title>Evolutionary Origins and Diversification of the Mycorrhizal Mutualists.</title>
        <authorList>
            <consortium name="DOE Joint Genome Institute"/>
            <consortium name="Mycorrhizal Genomics Consortium"/>
            <person name="Kohler A."/>
            <person name="Kuo A."/>
            <person name="Nagy L.G."/>
            <person name="Floudas D."/>
            <person name="Copeland A."/>
            <person name="Barry K.W."/>
            <person name="Cichocki N."/>
            <person name="Veneault-Fourrey C."/>
            <person name="LaButti K."/>
            <person name="Lindquist E.A."/>
            <person name="Lipzen A."/>
            <person name="Lundell T."/>
            <person name="Morin E."/>
            <person name="Murat C."/>
            <person name="Riley R."/>
            <person name="Ohm R."/>
            <person name="Sun H."/>
            <person name="Tunlid A."/>
            <person name="Henrissat B."/>
            <person name="Grigoriev I.V."/>
            <person name="Hibbett D.S."/>
            <person name="Martin F."/>
        </authorList>
    </citation>
    <scope>NUCLEOTIDE SEQUENCE [LARGE SCALE GENOMIC DNA]</scope>
    <source>
        <strain evidence="9">Foug A</strain>
    </source>
</reference>
<keyword evidence="3 6" id="KW-0812">Transmembrane</keyword>
<dbReference type="InterPro" id="IPR020846">
    <property type="entry name" value="MFS_dom"/>
</dbReference>
<evidence type="ECO:0000256" key="5">
    <source>
        <dbReference type="ARBA" id="ARBA00023136"/>
    </source>
</evidence>
<gene>
    <name evidence="8" type="ORF">SCLCIDRAFT_141825</name>
</gene>
<evidence type="ECO:0000313" key="8">
    <source>
        <dbReference type="EMBL" id="KIM52144.1"/>
    </source>
</evidence>
<keyword evidence="5 6" id="KW-0472">Membrane</keyword>
<feature type="transmembrane region" description="Helical" evidence="6">
    <location>
        <begin position="122"/>
        <end position="144"/>
    </location>
</feature>
<dbReference type="FunFam" id="1.20.1250.20:FF:000013">
    <property type="entry name" value="MFS general substrate transporter"/>
    <property type="match status" value="1"/>
</dbReference>
<feature type="transmembrane region" description="Helical" evidence="6">
    <location>
        <begin position="328"/>
        <end position="349"/>
    </location>
</feature>
<dbReference type="PANTHER" id="PTHR43791">
    <property type="entry name" value="PERMEASE-RELATED"/>
    <property type="match status" value="1"/>
</dbReference>
<organism evidence="8 9">
    <name type="scientific">Scleroderma citrinum Foug A</name>
    <dbReference type="NCBI Taxonomy" id="1036808"/>
    <lineage>
        <taxon>Eukaryota</taxon>
        <taxon>Fungi</taxon>
        <taxon>Dikarya</taxon>
        <taxon>Basidiomycota</taxon>
        <taxon>Agaricomycotina</taxon>
        <taxon>Agaricomycetes</taxon>
        <taxon>Agaricomycetidae</taxon>
        <taxon>Boletales</taxon>
        <taxon>Sclerodermatineae</taxon>
        <taxon>Sclerodermataceae</taxon>
        <taxon>Scleroderma</taxon>
    </lineage>
</organism>
<feature type="transmembrane region" description="Helical" evidence="6">
    <location>
        <begin position="156"/>
        <end position="181"/>
    </location>
</feature>
<feature type="transmembrane region" description="Helical" evidence="6">
    <location>
        <begin position="387"/>
        <end position="409"/>
    </location>
</feature>
<evidence type="ECO:0000256" key="3">
    <source>
        <dbReference type="ARBA" id="ARBA00022692"/>
    </source>
</evidence>
<dbReference type="PROSITE" id="PS50850">
    <property type="entry name" value="MFS"/>
    <property type="match status" value="1"/>
</dbReference>
<feature type="transmembrane region" description="Helical" evidence="6">
    <location>
        <begin position="97"/>
        <end position="116"/>
    </location>
</feature>
<dbReference type="STRING" id="1036808.A0A0C3D6X2"/>
<evidence type="ECO:0000259" key="7">
    <source>
        <dbReference type="PROSITE" id="PS50850"/>
    </source>
</evidence>
<dbReference type="EMBL" id="KN822222">
    <property type="protein sequence ID" value="KIM52144.1"/>
    <property type="molecule type" value="Genomic_DNA"/>
</dbReference>
<keyword evidence="9" id="KW-1185">Reference proteome</keyword>
<evidence type="ECO:0000256" key="2">
    <source>
        <dbReference type="ARBA" id="ARBA00022448"/>
    </source>
</evidence>
<feature type="transmembrane region" description="Helical" evidence="6">
    <location>
        <begin position="297"/>
        <end position="316"/>
    </location>
</feature>
<feature type="transmembrane region" description="Helical" evidence="6">
    <location>
        <begin position="193"/>
        <end position="213"/>
    </location>
</feature>
<feature type="transmembrane region" description="Helical" evidence="6">
    <location>
        <begin position="265"/>
        <end position="285"/>
    </location>
</feature>
<comment type="subcellular location">
    <subcellularLocation>
        <location evidence="1">Membrane</location>
        <topology evidence="1">Multi-pass membrane protein</topology>
    </subcellularLocation>
</comment>
<dbReference type="GO" id="GO:0022857">
    <property type="term" value="F:transmembrane transporter activity"/>
    <property type="evidence" value="ECO:0007669"/>
    <property type="project" value="InterPro"/>
</dbReference>
<protein>
    <recommendedName>
        <fullName evidence="7">Major facilitator superfamily (MFS) profile domain-containing protein</fullName>
    </recommendedName>
</protein>
<dbReference type="Pfam" id="PF07690">
    <property type="entry name" value="MFS_1"/>
    <property type="match status" value="1"/>
</dbReference>
<dbReference type="PANTHER" id="PTHR43791:SF6">
    <property type="entry name" value="TRANSPORTER, PUTATIVE (AFU_ORTHOLOGUE AFUA_1G16690)-RELATED"/>
    <property type="match status" value="1"/>
</dbReference>
<dbReference type="InterPro" id="IPR036259">
    <property type="entry name" value="MFS_trans_sf"/>
</dbReference>
<keyword evidence="4 6" id="KW-1133">Transmembrane helix</keyword>
<reference evidence="8 9" key="1">
    <citation type="submission" date="2014-04" db="EMBL/GenBank/DDBJ databases">
        <authorList>
            <consortium name="DOE Joint Genome Institute"/>
            <person name="Kuo A."/>
            <person name="Kohler A."/>
            <person name="Nagy L.G."/>
            <person name="Floudas D."/>
            <person name="Copeland A."/>
            <person name="Barry K.W."/>
            <person name="Cichocki N."/>
            <person name="Veneault-Fourrey C."/>
            <person name="LaButti K."/>
            <person name="Lindquist E.A."/>
            <person name="Lipzen A."/>
            <person name="Lundell T."/>
            <person name="Morin E."/>
            <person name="Murat C."/>
            <person name="Sun H."/>
            <person name="Tunlid A."/>
            <person name="Henrissat B."/>
            <person name="Grigoriev I.V."/>
            <person name="Hibbett D.S."/>
            <person name="Martin F."/>
            <person name="Nordberg H.P."/>
            <person name="Cantor M.N."/>
            <person name="Hua S.X."/>
        </authorList>
    </citation>
    <scope>NUCLEOTIDE SEQUENCE [LARGE SCALE GENOMIC DNA]</scope>
    <source>
        <strain evidence="8 9">Foug A</strain>
    </source>
</reference>
<dbReference type="GO" id="GO:0016020">
    <property type="term" value="C:membrane"/>
    <property type="evidence" value="ECO:0007669"/>
    <property type="project" value="UniProtKB-SubCell"/>
</dbReference>
<sequence>MHIRHHPDTVLGGSERRRQVEKKLLRKLDYRLTFLLLVYIMNCVDRSNLPTARLKGLEEDLHLTGLQFNTLISILHVGYVLMQVPSNLFLDRLKRPSAYFSFCVFLWGLLSISTGHSYRGALISRFFLGFSEAVFYPGVIFMLTRWYKRDELGIRMAYFTCGASVSSIFDQLTASAIFAIIPDGKLGYAAWRWLFFIEGGLTFAMALVSLYMIPDFPTTPASWLTAEEQVLAQRRMTENVCGAEHDLFKSIRWHGLVEAFADWTVWWLAISMTVLNASMSFGLYFPTLAATMGYSPTITLLLCAPPWVLSIATSFIVTRHSDVTGDRFWHVTGPVSMGIVGFIIAASTMDTSIRYLSLFFMAQSQVSYMVVMAWVSNSMLESTSKRAVALAIVNMIGVLGYIGGSYLWPAEWGPSYSKSFCCCILAFFISLVMVLVYRLHLIRLNQEAELKEHSLGLPKGFRYIT</sequence>
<feature type="transmembrane region" description="Helical" evidence="6">
    <location>
        <begin position="355"/>
        <end position="375"/>
    </location>
</feature>
<dbReference type="Gene3D" id="1.20.1250.20">
    <property type="entry name" value="MFS general substrate transporter like domains"/>
    <property type="match status" value="2"/>
</dbReference>
<dbReference type="HOGENOM" id="CLU_001265_0_6_1"/>
<dbReference type="Proteomes" id="UP000053989">
    <property type="component" value="Unassembled WGS sequence"/>
</dbReference>
<dbReference type="InterPro" id="IPR011701">
    <property type="entry name" value="MFS"/>
</dbReference>
<keyword evidence="2" id="KW-0813">Transport</keyword>
<evidence type="ECO:0000313" key="9">
    <source>
        <dbReference type="Proteomes" id="UP000053989"/>
    </source>
</evidence>
<feature type="transmembrane region" description="Helical" evidence="6">
    <location>
        <begin position="68"/>
        <end position="90"/>
    </location>
</feature>
<dbReference type="SUPFAM" id="SSF103473">
    <property type="entry name" value="MFS general substrate transporter"/>
    <property type="match status" value="1"/>
</dbReference>
<evidence type="ECO:0000256" key="1">
    <source>
        <dbReference type="ARBA" id="ARBA00004141"/>
    </source>
</evidence>
<dbReference type="AlphaFoldDB" id="A0A0C3D6X2"/>
<feature type="transmembrane region" description="Helical" evidence="6">
    <location>
        <begin position="415"/>
        <end position="437"/>
    </location>
</feature>
<evidence type="ECO:0000256" key="6">
    <source>
        <dbReference type="SAM" id="Phobius"/>
    </source>
</evidence>
<evidence type="ECO:0000256" key="4">
    <source>
        <dbReference type="ARBA" id="ARBA00022989"/>
    </source>
</evidence>
<accession>A0A0C3D6X2</accession>
<proteinExistence type="predicted"/>
<dbReference type="InParanoid" id="A0A0C3D6X2"/>
<feature type="domain" description="Major facilitator superfamily (MFS) profile" evidence="7">
    <location>
        <begin position="31"/>
        <end position="449"/>
    </location>
</feature>